<sequence>MHIDAGHEYGSCREDVLVWWPLLRHSGILMGDDYSPNSFPGVVKAAKEFVLQCELDKFFSLDGNKWIVRKPSADWFAEHPDLPPFCTQGDTSHMVGVVKGN</sequence>
<dbReference type="Gene3D" id="3.40.50.150">
    <property type="entry name" value="Vaccinia Virus protein VP39"/>
    <property type="match status" value="1"/>
</dbReference>
<reference evidence="1 2" key="1">
    <citation type="journal article" date="2018" name="Plant J.">
        <title>Genome sequences of Chlorella sorokiniana UTEX 1602 and Micractinium conductrix SAG 241.80: implications to maltose excretion by a green alga.</title>
        <authorList>
            <person name="Arriola M.B."/>
            <person name="Velmurugan N."/>
            <person name="Zhang Y."/>
            <person name="Plunkett M.H."/>
            <person name="Hondzo H."/>
            <person name="Barney B.M."/>
        </authorList>
    </citation>
    <scope>NUCLEOTIDE SEQUENCE [LARGE SCALE GENOMIC DNA]</scope>
    <source>
        <strain evidence="1 2">SAG 241.80</strain>
    </source>
</reference>
<evidence type="ECO:0000313" key="2">
    <source>
        <dbReference type="Proteomes" id="UP000239649"/>
    </source>
</evidence>
<name>A0A2P6V8Z0_9CHLO</name>
<keyword evidence="2" id="KW-1185">Reference proteome</keyword>
<dbReference type="AlphaFoldDB" id="A0A2P6V8Z0"/>
<dbReference type="InterPro" id="IPR029063">
    <property type="entry name" value="SAM-dependent_MTases_sf"/>
</dbReference>
<dbReference type="GO" id="GO:0008168">
    <property type="term" value="F:methyltransferase activity"/>
    <property type="evidence" value="ECO:0007669"/>
    <property type="project" value="UniProtKB-KW"/>
</dbReference>
<accession>A0A2P6V8Z0</accession>
<evidence type="ECO:0000313" key="1">
    <source>
        <dbReference type="EMBL" id="PSC70557.1"/>
    </source>
</evidence>
<protein>
    <submittedName>
        <fullName evidence="1">Methyltransferase</fullName>
    </submittedName>
</protein>
<dbReference type="Proteomes" id="UP000239649">
    <property type="component" value="Unassembled WGS sequence"/>
</dbReference>
<dbReference type="GO" id="GO:0032259">
    <property type="term" value="P:methylation"/>
    <property type="evidence" value="ECO:0007669"/>
    <property type="project" value="UniProtKB-KW"/>
</dbReference>
<proteinExistence type="predicted"/>
<gene>
    <name evidence="1" type="ORF">C2E20_5970</name>
</gene>
<keyword evidence="1" id="KW-0808">Transferase</keyword>
<dbReference type="EMBL" id="LHPF02000019">
    <property type="protein sequence ID" value="PSC70557.1"/>
    <property type="molecule type" value="Genomic_DNA"/>
</dbReference>
<keyword evidence="1" id="KW-0489">Methyltransferase</keyword>
<organism evidence="1 2">
    <name type="scientific">Micractinium conductrix</name>
    <dbReference type="NCBI Taxonomy" id="554055"/>
    <lineage>
        <taxon>Eukaryota</taxon>
        <taxon>Viridiplantae</taxon>
        <taxon>Chlorophyta</taxon>
        <taxon>core chlorophytes</taxon>
        <taxon>Trebouxiophyceae</taxon>
        <taxon>Chlorellales</taxon>
        <taxon>Chlorellaceae</taxon>
        <taxon>Chlorella clade</taxon>
        <taxon>Micractinium</taxon>
    </lineage>
</organism>
<dbReference type="Pfam" id="PF13578">
    <property type="entry name" value="Methyltransf_24"/>
    <property type="match status" value="1"/>
</dbReference>
<comment type="caution">
    <text evidence="1">The sequence shown here is derived from an EMBL/GenBank/DDBJ whole genome shotgun (WGS) entry which is preliminary data.</text>
</comment>